<name>A0ABN7NQI3_TIMPD</name>
<sequence>MAEDVDYCPLHECVFSGDVRKLSSLLRTNDVSKKDKHVVFIMQRSLVYGSLHSARLFTVAGHDMATYRLRQAAVHGSLVQRNLKIRKHLHRTCSLGLDTGLKSDDDAG</sequence>
<keyword evidence="2" id="KW-1185">Reference proteome</keyword>
<protein>
    <submittedName>
        <fullName evidence="1">Uncharacterized protein</fullName>
    </submittedName>
</protein>
<reference evidence="1" key="1">
    <citation type="submission" date="2021-03" db="EMBL/GenBank/DDBJ databases">
        <authorList>
            <person name="Tran Van P."/>
        </authorList>
    </citation>
    <scope>NUCLEOTIDE SEQUENCE</scope>
</reference>
<dbReference type="EMBL" id="CAJPIN010005798">
    <property type="protein sequence ID" value="CAG2057664.1"/>
    <property type="molecule type" value="Genomic_DNA"/>
</dbReference>
<organism evidence="1 2">
    <name type="scientific">Timema podura</name>
    <name type="common">Walking stick</name>
    <dbReference type="NCBI Taxonomy" id="61482"/>
    <lineage>
        <taxon>Eukaryota</taxon>
        <taxon>Metazoa</taxon>
        <taxon>Ecdysozoa</taxon>
        <taxon>Arthropoda</taxon>
        <taxon>Hexapoda</taxon>
        <taxon>Insecta</taxon>
        <taxon>Pterygota</taxon>
        <taxon>Neoptera</taxon>
        <taxon>Polyneoptera</taxon>
        <taxon>Phasmatodea</taxon>
        <taxon>Timematodea</taxon>
        <taxon>Timematoidea</taxon>
        <taxon>Timematidae</taxon>
        <taxon>Timema</taxon>
    </lineage>
</organism>
<evidence type="ECO:0000313" key="1">
    <source>
        <dbReference type="EMBL" id="CAG2057664.1"/>
    </source>
</evidence>
<evidence type="ECO:0000313" key="2">
    <source>
        <dbReference type="Proteomes" id="UP001153148"/>
    </source>
</evidence>
<comment type="caution">
    <text evidence="1">The sequence shown here is derived from an EMBL/GenBank/DDBJ whole genome shotgun (WGS) entry which is preliminary data.</text>
</comment>
<proteinExistence type="predicted"/>
<accession>A0ABN7NQI3</accession>
<dbReference type="Proteomes" id="UP001153148">
    <property type="component" value="Unassembled WGS sequence"/>
</dbReference>
<gene>
    <name evidence="1" type="ORF">TPAB3V08_LOCUS4641</name>
</gene>